<dbReference type="AlphaFoldDB" id="A0A3P7VRC3"/>
<reference evidence="2 3" key="1">
    <citation type="submission" date="2018-11" db="EMBL/GenBank/DDBJ databases">
        <authorList>
            <consortium name="Pathogen Informatics"/>
        </authorList>
    </citation>
    <scope>NUCLEOTIDE SEQUENCE [LARGE SCALE GENOMIC DNA]</scope>
    <source>
        <strain evidence="2 3">MHpl1</strain>
    </source>
</reference>
<keyword evidence="1" id="KW-0472">Membrane</keyword>
<keyword evidence="1" id="KW-1133">Transmembrane helix</keyword>
<organism evidence="2 3">
    <name type="scientific">Haemonchus placei</name>
    <name type="common">Barber's pole worm</name>
    <dbReference type="NCBI Taxonomy" id="6290"/>
    <lineage>
        <taxon>Eukaryota</taxon>
        <taxon>Metazoa</taxon>
        <taxon>Ecdysozoa</taxon>
        <taxon>Nematoda</taxon>
        <taxon>Chromadorea</taxon>
        <taxon>Rhabditida</taxon>
        <taxon>Rhabditina</taxon>
        <taxon>Rhabditomorpha</taxon>
        <taxon>Strongyloidea</taxon>
        <taxon>Trichostrongylidae</taxon>
        <taxon>Haemonchus</taxon>
    </lineage>
</organism>
<keyword evidence="3" id="KW-1185">Reference proteome</keyword>
<sequence>MEQSLYGEPTADTSTKLWHSLKIVAGFVIFVICATFAVLALFYFECYVLGLWILHQQIFRKLNSPKPLKVVHQKMVRRRSRMQ</sequence>
<protein>
    <submittedName>
        <fullName evidence="2">Uncharacterized protein</fullName>
    </submittedName>
</protein>
<name>A0A3P7VRC3_HAEPC</name>
<proteinExistence type="predicted"/>
<feature type="transmembrane region" description="Helical" evidence="1">
    <location>
        <begin position="23"/>
        <end position="54"/>
    </location>
</feature>
<dbReference type="EMBL" id="UZAF01017073">
    <property type="protein sequence ID" value="VDO37627.1"/>
    <property type="molecule type" value="Genomic_DNA"/>
</dbReference>
<accession>A0A3P7VRC3</accession>
<gene>
    <name evidence="2" type="ORF">HPLM_LOCUS9487</name>
</gene>
<dbReference type="OrthoDB" id="20287at2759"/>
<evidence type="ECO:0000256" key="1">
    <source>
        <dbReference type="SAM" id="Phobius"/>
    </source>
</evidence>
<dbReference type="Proteomes" id="UP000268014">
    <property type="component" value="Unassembled WGS sequence"/>
</dbReference>
<keyword evidence="1" id="KW-0812">Transmembrane</keyword>
<evidence type="ECO:0000313" key="3">
    <source>
        <dbReference type="Proteomes" id="UP000268014"/>
    </source>
</evidence>
<evidence type="ECO:0000313" key="2">
    <source>
        <dbReference type="EMBL" id="VDO37627.1"/>
    </source>
</evidence>